<reference evidence="2" key="1">
    <citation type="journal article" date="2019" name="Int. J. Syst. Evol. Microbiol.">
        <title>The Global Catalogue of Microorganisms (GCM) 10K type strain sequencing project: providing services to taxonomists for standard genome sequencing and annotation.</title>
        <authorList>
            <consortium name="The Broad Institute Genomics Platform"/>
            <consortium name="The Broad Institute Genome Sequencing Center for Infectious Disease"/>
            <person name="Wu L."/>
            <person name="Ma J."/>
        </authorList>
    </citation>
    <scope>NUCLEOTIDE SEQUENCE [LARGE SCALE GENOMIC DNA]</scope>
    <source>
        <strain evidence="2">JCM 18053</strain>
    </source>
</reference>
<sequence>MSHAVSPPAVPTVLRALASDDTLSVPLALSYQQVVLERRTANGWKPLAVQYPRTLSREQMRNITFTLPPGVQEADVRVLGYRAAKFPSRFVHGKRVFFRPDTASAVNGAVGLDRLRTAPFPDLASVVKGREPDLWQVVDNQLFVYNQYRGLQVMDLANPASPLRTGVLRLPAAGVRLFVLDAAGTRLALLGRSNGRNRSGGVSLFLLRVESGEPVLVSELPLDGKLTDGLWTGQQLCLLGTVKDAKLGTRTQMIRLNVDDLQAVKVMQRLNFSGTHPAFRSQEGKLMVQVREAGQNRLHEVAAEGGAEKLEARAAQAGTSKVNGHEVSIADRKLRVFKVGEAGKAVFEMSLAWRADRVLPLGDFLIQVEDGDVHSAEMVGAQETAADAPGQARVRITTANDPDLLVGEWQLGPGKVAGLTLRGEHLLIAQWVPASHSQQPLLRTWALDLADPASVSRLGVVDQELQGLDAWDLNLGAVQALWVNDETLVWYIPADHHPRLWWSSPMSVQPPERKAGSLVPATSPVMVLCRVHWRDGILDAAEPQVLRVRGRVLATSAATVASGFLFFSYDISTDTDLFSSKDGETARVPLRPIPDQIQTWMQVMDFRGVAPLPRDAVSIPGPLLSVAQTDSQGALLLTHSDMSLRSDLPPTRVVQACAYDGVNAYLLDDYVTATSFQSAVAVEGVQMYLTREMGRAGVVAVGYDSITGRLGQVSSWNTLARPTRLHVTSGHLLASGPGNLEVASLASETGKLTPVASYDTPVNLTLQVDRAAVTPTLDLWIPAGMFGVEFLQRQSFQP</sequence>
<comment type="caution">
    <text evidence="1">The sequence shown here is derived from an EMBL/GenBank/DDBJ whole genome shotgun (WGS) entry which is preliminary data.</text>
</comment>
<evidence type="ECO:0000313" key="1">
    <source>
        <dbReference type="EMBL" id="GAA5133254.1"/>
    </source>
</evidence>
<evidence type="ECO:0000313" key="2">
    <source>
        <dbReference type="Proteomes" id="UP001499852"/>
    </source>
</evidence>
<accession>A0ABP9NW98</accession>
<dbReference type="EMBL" id="BAABIA010000001">
    <property type="protein sequence ID" value="GAA5133254.1"/>
    <property type="molecule type" value="Genomic_DNA"/>
</dbReference>
<proteinExistence type="predicted"/>
<organism evidence="1 2">
    <name type="scientific">Prosthecobacter algae</name>
    <dbReference type="NCBI Taxonomy" id="1144682"/>
    <lineage>
        <taxon>Bacteria</taxon>
        <taxon>Pseudomonadati</taxon>
        <taxon>Verrucomicrobiota</taxon>
        <taxon>Verrucomicrobiia</taxon>
        <taxon>Verrucomicrobiales</taxon>
        <taxon>Verrucomicrobiaceae</taxon>
        <taxon>Prosthecobacter</taxon>
    </lineage>
</organism>
<gene>
    <name evidence="1" type="ORF">GCM10023213_02690</name>
</gene>
<keyword evidence="2" id="KW-1185">Reference proteome</keyword>
<dbReference type="Proteomes" id="UP001499852">
    <property type="component" value="Unassembled WGS sequence"/>
</dbReference>
<protein>
    <submittedName>
        <fullName evidence="1">Uncharacterized protein</fullName>
    </submittedName>
</protein>
<dbReference type="RefSeq" id="WP_345734570.1">
    <property type="nucleotide sequence ID" value="NZ_BAABIA010000001.1"/>
</dbReference>
<name>A0ABP9NW98_9BACT</name>